<dbReference type="SUPFAM" id="SSF57716">
    <property type="entry name" value="Glucocorticoid receptor-like (DNA-binding domain)"/>
    <property type="match status" value="1"/>
</dbReference>
<proteinExistence type="predicted"/>
<feature type="region of interest" description="Disordered" evidence="6">
    <location>
        <begin position="1"/>
        <end position="21"/>
    </location>
</feature>
<comment type="caution">
    <text evidence="8">The sequence shown here is derived from an EMBL/GenBank/DDBJ whole genome shotgun (WGS) entry which is preliminary data.</text>
</comment>
<evidence type="ECO:0000313" key="9">
    <source>
        <dbReference type="Proteomes" id="UP001353858"/>
    </source>
</evidence>
<protein>
    <recommendedName>
        <fullName evidence="7">THAP-type domain-containing protein</fullName>
    </recommendedName>
</protein>
<dbReference type="EMBL" id="JARPUR010000001">
    <property type="protein sequence ID" value="KAK4885410.1"/>
    <property type="molecule type" value="Genomic_DNA"/>
</dbReference>
<dbReference type="SMART" id="SM00980">
    <property type="entry name" value="THAP"/>
    <property type="match status" value="1"/>
</dbReference>
<dbReference type="InterPro" id="IPR006612">
    <property type="entry name" value="THAP_Znf"/>
</dbReference>
<evidence type="ECO:0000313" key="8">
    <source>
        <dbReference type="EMBL" id="KAK4885410.1"/>
    </source>
</evidence>
<accession>A0AAN7QAK5</accession>
<evidence type="ECO:0000256" key="5">
    <source>
        <dbReference type="PROSITE-ProRule" id="PRU00309"/>
    </source>
</evidence>
<dbReference type="AlphaFoldDB" id="A0AAN7QAK5"/>
<evidence type="ECO:0000256" key="1">
    <source>
        <dbReference type="ARBA" id="ARBA00022723"/>
    </source>
</evidence>
<reference evidence="9" key="1">
    <citation type="submission" date="2023-01" db="EMBL/GenBank/DDBJ databases">
        <title>Key to firefly adult light organ development and bioluminescence: homeobox transcription factors regulate luciferase expression and transportation to peroxisome.</title>
        <authorList>
            <person name="Fu X."/>
        </authorList>
    </citation>
    <scope>NUCLEOTIDE SEQUENCE [LARGE SCALE GENOMIC DNA]</scope>
</reference>
<keyword evidence="1" id="KW-0479">Metal-binding</keyword>
<feature type="domain" description="THAP-type" evidence="7">
    <location>
        <begin position="1"/>
        <end position="83"/>
    </location>
</feature>
<keyword evidence="2 5" id="KW-0863">Zinc-finger</keyword>
<evidence type="ECO:0000256" key="3">
    <source>
        <dbReference type="ARBA" id="ARBA00022833"/>
    </source>
</evidence>
<name>A0AAN7QAK5_9COLE</name>
<keyword evidence="9" id="KW-1185">Reference proteome</keyword>
<evidence type="ECO:0000256" key="2">
    <source>
        <dbReference type="ARBA" id="ARBA00022771"/>
    </source>
</evidence>
<feature type="region of interest" description="Disordered" evidence="6">
    <location>
        <begin position="102"/>
        <end position="124"/>
    </location>
</feature>
<gene>
    <name evidence="8" type="ORF">RN001_001681</name>
</gene>
<dbReference type="GO" id="GO:0008270">
    <property type="term" value="F:zinc ion binding"/>
    <property type="evidence" value="ECO:0007669"/>
    <property type="project" value="UniProtKB-KW"/>
</dbReference>
<dbReference type="Pfam" id="PF05485">
    <property type="entry name" value="THAP"/>
    <property type="match status" value="1"/>
</dbReference>
<evidence type="ECO:0000259" key="7">
    <source>
        <dbReference type="PROSITE" id="PS50950"/>
    </source>
</evidence>
<dbReference type="PROSITE" id="PS50950">
    <property type="entry name" value="ZF_THAP"/>
    <property type="match status" value="1"/>
</dbReference>
<keyword evidence="4 5" id="KW-0238">DNA-binding</keyword>
<keyword evidence="3" id="KW-0862">Zinc</keyword>
<evidence type="ECO:0000256" key="6">
    <source>
        <dbReference type="SAM" id="MobiDB-lite"/>
    </source>
</evidence>
<dbReference type="GO" id="GO:0003677">
    <property type="term" value="F:DNA binding"/>
    <property type="evidence" value="ECO:0007669"/>
    <property type="project" value="UniProtKB-UniRule"/>
</dbReference>
<dbReference type="Proteomes" id="UP001353858">
    <property type="component" value="Unassembled WGS sequence"/>
</dbReference>
<sequence>MSSYRPCAVPGCEDRKSTRHRFPNPEKDYTRYVEWIRVVSNSKLNNLDHKSVYKSYRVCHQHFTIDDKSTNMYLKRTAVPSQQLPFDNFILCETSKIQSHQENLPSSSVPSLCMTPPPSKKQNDNLLRSVGVSRSCELTPKAKELYKRAKISKCSAGVYRQRYKSIKKRIALGLQVHSFSALRSEAINFCIQQLTRKPSKPRGRRFSLEEKIMALALYKTSGPGYRFLSKWFTLPSRRTLMRLLNNISLGTVKRISLVRCCLEFPCCFAFSIKCTKSVTPLLVQCKSPPNKTQIKQNKRFLISQPQIQRYLEQIFALNLPFTATRR</sequence>
<evidence type="ECO:0000256" key="4">
    <source>
        <dbReference type="ARBA" id="ARBA00023125"/>
    </source>
</evidence>
<organism evidence="8 9">
    <name type="scientific">Aquatica leii</name>
    <dbReference type="NCBI Taxonomy" id="1421715"/>
    <lineage>
        <taxon>Eukaryota</taxon>
        <taxon>Metazoa</taxon>
        <taxon>Ecdysozoa</taxon>
        <taxon>Arthropoda</taxon>
        <taxon>Hexapoda</taxon>
        <taxon>Insecta</taxon>
        <taxon>Pterygota</taxon>
        <taxon>Neoptera</taxon>
        <taxon>Endopterygota</taxon>
        <taxon>Coleoptera</taxon>
        <taxon>Polyphaga</taxon>
        <taxon>Elateriformia</taxon>
        <taxon>Elateroidea</taxon>
        <taxon>Lampyridae</taxon>
        <taxon>Luciolinae</taxon>
        <taxon>Aquatica</taxon>
    </lineage>
</organism>